<dbReference type="SUPFAM" id="SSF51161">
    <property type="entry name" value="Trimeric LpxA-like enzymes"/>
    <property type="match status" value="1"/>
</dbReference>
<dbReference type="Gene3D" id="2.160.10.10">
    <property type="entry name" value="Hexapeptide repeat proteins"/>
    <property type="match status" value="1"/>
</dbReference>
<dbReference type="STRING" id="1499966.U14_04067"/>
<dbReference type="GO" id="GO:0000166">
    <property type="term" value="F:nucleotide binding"/>
    <property type="evidence" value="ECO:0007669"/>
    <property type="project" value="InterPro"/>
</dbReference>
<evidence type="ECO:0000313" key="3">
    <source>
        <dbReference type="EMBL" id="GAK52810.1"/>
    </source>
</evidence>
<dbReference type="InterPro" id="IPR036291">
    <property type="entry name" value="NAD(P)-bd_dom_sf"/>
</dbReference>
<dbReference type="AlphaFoldDB" id="A0A0S6W3T1"/>
<dbReference type="InterPro" id="IPR001451">
    <property type="entry name" value="Hexapep"/>
</dbReference>
<evidence type="ECO:0000313" key="4">
    <source>
        <dbReference type="Proteomes" id="UP000030700"/>
    </source>
</evidence>
<gene>
    <name evidence="3" type="ORF">U14_04067</name>
</gene>
<reference evidence="3 4" key="1">
    <citation type="journal article" date="2015" name="PeerJ">
        <title>First genomic representation of candidate bacterial phylum KSB3 points to enhanced environmental sensing as a trigger of wastewater bulking.</title>
        <authorList>
            <person name="Sekiguchi Y."/>
            <person name="Ohashi A."/>
            <person name="Parks D.H."/>
            <person name="Yamauchi T."/>
            <person name="Tyson G.W."/>
            <person name="Hugenholtz P."/>
        </authorList>
    </citation>
    <scope>NUCLEOTIDE SEQUENCE [LARGE SCALE GENOMIC DNA]</scope>
</reference>
<dbReference type="Pfam" id="PF22725">
    <property type="entry name" value="GFO_IDH_MocA_C3"/>
    <property type="match status" value="1"/>
</dbReference>
<protein>
    <submittedName>
        <fullName evidence="3">Oxidoreductase domain protein</fullName>
    </submittedName>
</protein>
<dbReference type="HOGENOM" id="CLU_490775_0_0_0"/>
<accession>A0A0S6W3T1</accession>
<dbReference type="Proteomes" id="UP000030700">
    <property type="component" value="Unassembled WGS sequence"/>
</dbReference>
<dbReference type="Gene3D" id="3.40.50.720">
    <property type="entry name" value="NAD(P)-binding Rossmann-like Domain"/>
    <property type="match status" value="1"/>
</dbReference>
<dbReference type="SUPFAM" id="SSF55347">
    <property type="entry name" value="Glyceraldehyde-3-phosphate dehydrogenase-like, C-terminal domain"/>
    <property type="match status" value="1"/>
</dbReference>
<dbReference type="InterPro" id="IPR011004">
    <property type="entry name" value="Trimer_LpxA-like_sf"/>
</dbReference>
<dbReference type="Pfam" id="PF00132">
    <property type="entry name" value="Hexapep"/>
    <property type="match status" value="2"/>
</dbReference>
<dbReference type="Gene3D" id="3.30.360.10">
    <property type="entry name" value="Dihydrodipicolinate Reductase, domain 2"/>
    <property type="match status" value="1"/>
</dbReference>
<dbReference type="PANTHER" id="PTHR43377">
    <property type="entry name" value="BILIVERDIN REDUCTASE A"/>
    <property type="match status" value="1"/>
</dbReference>
<keyword evidence="4" id="KW-1185">Reference proteome</keyword>
<feature type="domain" description="GFO/IDH/MocA-like oxidoreductase" evidence="2">
    <location>
        <begin position="140"/>
        <end position="248"/>
    </location>
</feature>
<evidence type="ECO:0000259" key="1">
    <source>
        <dbReference type="Pfam" id="PF01408"/>
    </source>
</evidence>
<proteinExistence type="predicted"/>
<dbReference type="CDD" id="cd03358">
    <property type="entry name" value="LbH_WxcM_N_like"/>
    <property type="match status" value="1"/>
</dbReference>
<feature type="domain" description="Gfo/Idh/MocA-like oxidoreductase N-terminal" evidence="1">
    <location>
        <begin position="17"/>
        <end position="132"/>
    </location>
</feature>
<dbReference type="EMBL" id="DF820459">
    <property type="protein sequence ID" value="GAK52810.1"/>
    <property type="molecule type" value="Genomic_DNA"/>
</dbReference>
<dbReference type="InterPro" id="IPR051450">
    <property type="entry name" value="Gfo/Idh/MocA_Oxidoreductases"/>
</dbReference>
<evidence type="ECO:0000259" key="2">
    <source>
        <dbReference type="Pfam" id="PF22725"/>
    </source>
</evidence>
<dbReference type="SUPFAM" id="SSF51735">
    <property type="entry name" value="NAD(P)-binding Rossmann-fold domains"/>
    <property type="match status" value="1"/>
</dbReference>
<dbReference type="InterPro" id="IPR055170">
    <property type="entry name" value="GFO_IDH_MocA-like_dom"/>
</dbReference>
<organism evidence="3 4">
    <name type="scientific">Candidatus Moduliflexus flocculans</name>
    <dbReference type="NCBI Taxonomy" id="1499966"/>
    <lineage>
        <taxon>Bacteria</taxon>
        <taxon>Candidatus Moduliflexota</taxon>
        <taxon>Candidatus Moduliflexia</taxon>
        <taxon>Candidatus Moduliflexales</taxon>
        <taxon>Candidatus Moduliflexaceae</taxon>
    </lineage>
</organism>
<dbReference type="Pfam" id="PF01408">
    <property type="entry name" value="GFO_IDH_MocA"/>
    <property type="match status" value="1"/>
</dbReference>
<sequence length="540" mass="59876">MNEQPEMQSSSTSRPAVAVVGSGYWGKNLVRNYHDIGVLAIICDKNETVLADFKRQYPNIETCFAFTDILKRTDIQGVIIATPAETHFYFAKEALLAGKHVYVEKPLVLNEADAEHLIGLAEERSLVLMVGHLLQYHPTFVRLKELIHAGELGRIDYIYSNRLNLGKFRREENILWSFAPHDISMILSLAGEFPDSVMAIGGNYLHQHIADVTTTHLEFSSGLRAHVFVSWLHPVKEQKLVVVGERKMAVFDDTKPWEDKLLLYPHEITWKNHTPIPTKAEPERVNVPQREALRVECEHFLECIATGHRPLTDGREGLRVLRILNASQRSLDQNCSKVALREESHPATPPKTPAHTGIHETAVIDDRVQIGSGTKIWHFSHILSGTTIGERCNLGQNVVVGPDVTIGNGCKIQNNVSVYKGVTLEDDVFCGPSMVFTNVMTPRSAIYKMDQMRSTLVKKGASIGANATIVCGVTLGRYCFVGAGAVVLKDVPDHALVVGNPARLAGWRCSCGERLDAYLVCTVCGKIYAKTANGLEERGE</sequence>
<dbReference type="InterPro" id="IPR000683">
    <property type="entry name" value="Gfo/Idh/MocA-like_OxRdtase_N"/>
</dbReference>
<name>A0A0S6W3T1_9BACT</name>
<dbReference type="PANTHER" id="PTHR43377:SF6">
    <property type="entry name" value="GFO_IDH_MOCA-LIKE OXIDOREDUCTASE N-TERMINAL DOMAIN-CONTAINING PROTEIN"/>
    <property type="match status" value="1"/>
</dbReference>